<evidence type="ECO:0000256" key="5">
    <source>
        <dbReference type="ARBA" id="ARBA00023054"/>
    </source>
</evidence>
<evidence type="ECO:0000256" key="10">
    <source>
        <dbReference type="SAM" id="Coils"/>
    </source>
</evidence>
<dbReference type="EMBL" id="MTYJ01000001">
    <property type="protein sequence ID" value="OQV26260.1"/>
    <property type="molecule type" value="Genomic_DNA"/>
</dbReference>
<evidence type="ECO:0000256" key="6">
    <source>
        <dbReference type="ARBA" id="ARBA00023212"/>
    </source>
</evidence>
<accession>A0A1W0XFK4</accession>
<evidence type="ECO:0000256" key="4">
    <source>
        <dbReference type="ARBA" id="ARBA00022737"/>
    </source>
</evidence>
<protein>
    <recommendedName>
        <fullName evidence="9">Cilia- and flagella-associated protein 43</fullName>
    </recommendedName>
</protein>
<evidence type="ECO:0000256" key="1">
    <source>
        <dbReference type="ARBA" id="ARBA00004430"/>
    </source>
</evidence>
<evidence type="ECO:0000256" key="7">
    <source>
        <dbReference type="ARBA" id="ARBA00023273"/>
    </source>
</evidence>
<comment type="similarity">
    <text evidence="8">Belongs to the CFAP43 family.</text>
</comment>
<keyword evidence="12" id="KW-1185">Reference proteome</keyword>
<dbReference type="InterPro" id="IPR036322">
    <property type="entry name" value="WD40_repeat_dom_sf"/>
</dbReference>
<comment type="caution">
    <text evidence="11">The sequence shown here is derived from an EMBL/GenBank/DDBJ whole genome shotgun (WGS) entry which is preliminary data.</text>
</comment>
<dbReference type="InterPro" id="IPR015943">
    <property type="entry name" value="WD40/YVTN_repeat-like_dom_sf"/>
</dbReference>
<proteinExistence type="inferred from homology"/>
<comment type="subcellular location">
    <subcellularLocation>
        <location evidence="1">Cytoplasm</location>
        <location evidence="1">Cytoskeleton</location>
        <location evidence="1">Cilium axoneme</location>
    </subcellularLocation>
</comment>
<dbReference type="GO" id="GO:0003341">
    <property type="term" value="P:cilium movement"/>
    <property type="evidence" value="ECO:0007669"/>
    <property type="project" value="UniProtKB-ARBA"/>
</dbReference>
<keyword evidence="2" id="KW-0963">Cytoplasm</keyword>
<keyword evidence="5 10" id="KW-0175">Coiled coil</keyword>
<evidence type="ECO:0000256" key="3">
    <source>
        <dbReference type="ARBA" id="ARBA00022574"/>
    </source>
</evidence>
<evidence type="ECO:0000313" key="12">
    <source>
        <dbReference type="Proteomes" id="UP000192578"/>
    </source>
</evidence>
<dbReference type="PANTHER" id="PTHR14885:SF1">
    <property type="entry name" value="CILIA- AND FLAGELLA-ASSOCIATED PROTEIN 43"/>
    <property type="match status" value="1"/>
</dbReference>
<sequence>MDDHITSIIQGVLPLDLQFVSDTDVGYVCGSAIRFLSITEIFPTGYLIHDDIVFQVPCLKHGFFRTAPNKSIFCYAELHPPIRVFIHHYPDFSAISRIDEVADGELLDIALTYTKLLVTLLGRPENQVKIWSWEDQSIFCIFQLSDIYVPDIRLSLSTWNWRDFCISGEGSLRLFTIDQPVEDDHALAVIIQRPFQLPYSRNSTPKEPIELFQCANTSKPAGFVDLEAVAQVPLNLLQAFVDEVLGRVRLIPTAHSWHVDGGLYIGTNEGSLLYFHPHRLNSLPTYLGLDVPLLAVKQLVSSRDGLAFTNSLNEFRVISMASPTEIQDVVIPMKEENVQYLWQSPRNDPWIALTDRARLVSFNPGEAKVTQLCSRKDFSRFMFIGKFFGGCLYSLQEMGILKIWNDRDEPEFTYQLSFDATSIDASPNNDFLAIGSRNGYIHILDCTYCHNGQQPRLLCSHRVFSSRITKIRFDLSGTIILMAAQTPSYKIVILSALVTKKWKILGVIRLPGALTEFHALSDCEGNIFVAAGVATNEDPTVAMELITFRISPALCEDPAPFYGNVLDEFTDACILLKRLEMKVPFRTFAVESHNSIFFATTTKHLVHAKSETWTRTPAFIAGTTSLKFPIAHVIFLPEIEHLLLVDTHGSFSVRFIEFFTEIAKDEISLGDVKEVAWKQNKQGFHVYYVMQDGKLVCRTTPFIPELELEERVSVVGNMAAEFELMKDLRTKEPDLVGRYDPNGEIVIEEDTNQEAWMSMKSRICSEQIQAAQNSQASDLKARFSTVKTQLLQLYEKNVPLNGLKRLRDDYFELLDDGWLKLRKRRENEICESQTGAHLELIEHRLMKEKLIRRYSSRLSIQHQSIYGLGSKLKLSNFPIPKRSAAVQATTNRVAFQRSLEQDFEKKTLNIPTDNLHDRSAADDASLSASRDYTTQIMINLCDKNTSKAKIFNDLYFEDVLTSRVQRVHQIALLRECSLLLKEEFNRQFCELLRRKASVVEALQKKMDIIQRQMQSAKEQDLTLPSPDLLVRNDEDPQKVMYEVAEDQLLEYLKREKLPVPLCFNCNDRNYGLNAGNRSGTLVRLSPSSHRHGIAASRVQVHSPVNDRHKSTNDLIHDCDALIRDFDAELGELICLRDKAVFAAGVIDLRAMHLRQRLLYAEELATYSGNVAFQAQKLVARLQANKVNVTRARKVFDIVQHDYDQLVHNDAALDHNVKKELYEVSDLDGRMLVQIYRKRPHPLRGLKQVKHYKGQELRPRTSELKEQITDEFFNTVAKIEDTRNRPEEIDLKTWVKFCELRRKKMESEMAFWIKHVELELYHGVLKDYLAIEKTLKHQLEEINRQAALTEINQKNLERNSDFVLTLTHGQMETECKPFIDYNDRVILIPLSIIENRNNELQTECQKKMGMLNEVVKYREGITLLKWEKDVHKQKIRDYNHERQFINSQSAPLEFRKMVGKDFGEYREEKYQQLKQSLKQQKKIFKDDIQVWGNKVRLLQQKLMAFQHERYNAEASMRGLMIELQERHTVGESIGIHADASESEMRQALVLKRLRIQTIVNEQKKRMEALRQSLWKWQQKTFPAIYRDIRNF</sequence>
<gene>
    <name evidence="11" type="ORF">BV898_00378</name>
</gene>
<evidence type="ECO:0000313" key="11">
    <source>
        <dbReference type="EMBL" id="OQV26260.1"/>
    </source>
</evidence>
<reference evidence="12" key="1">
    <citation type="submission" date="2017-01" db="EMBL/GenBank/DDBJ databases">
        <title>Comparative genomics of anhydrobiosis in the tardigrade Hypsibius dujardini.</title>
        <authorList>
            <person name="Yoshida Y."/>
            <person name="Koutsovoulos G."/>
            <person name="Laetsch D."/>
            <person name="Stevens L."/>
            <person name="Kumar S."/>
            <person name="Horikawa D."/>
            <person name="Ishino K."/>
            <person name="Komine S."/>
            <person name="Tomita M."/>
            <person name="Blaxter M."/>
            <person name="Arakawa K."/>
        </authorList>
    </citation>
    <scope>NUCLEOTIDE SEQUENCE [LARGE SCALE GENOMIC DNA]</scope>
    <source>
        <strain evidence="12">Z151</strain>
    </source>
</reference>
<keyword evidence="7" id="KW-0966">Cell projection</keyword>
<dbReference type="PANTHER" id="PTHR14885">
    <property type="entry name" value="CILIA- AND FLAGELLA-ASSOCIATED PROTEIN 43-RELATED"/>
    <property type="match status" value="1"/>
</dbReference>
<dbReference type="SUPFAM" id="SSF50978">
    <property type="entry name" value="WD40 repeat-like"/>
    <property type="match status" value="1"/>
</dbReference>
<feature type="coiled-coil region" evidence="10">
    <location>
        <begin position="1324"/>
        <end position="1358"/>
    </location>
</feature>
<dbReference type="OrthoDB" id="535167at2759"/>
<dbReference type="Gene3D" id="2.130.10.10">
    <property type="entry name" value="YVTN repeat-like/Quinoprotein amine dehydrogenase"/>
    <property type="match status" value="1"/>
</dbReference>
<dbReference type="Proteomes" id="UP000192578">
    <property type="component" value="Unassembled WGS sequence"/>
</dbReference>
<name>A0A1W0XFK4_HYPEX</name>
<evidence type="ECO:0000256" key="9">
    <source>
        <dbReference type="ARBA" id="ARBA00023662"/>
    </source>
</evidence>
<dbReference type="Pfam" id="PF25828">
    <property type="entry name" value="CC_Cfap43"/>
    <property type="match status" value="2"/>
</dbReference>
<dbReference type="GO" id="GO:0005930">
    <property type="term" value="C:axoneme"/>
    <property type="evidence" value="ECO:0007669"/>
    <property type="project" value="UniProtKB-SubCell"/>
</dbReference>
<keyword evidence="6" id="KW-0206">Cytoskeleton</keyword>
<evidence type="ECO:0000256" key="8">
    <source>
        <dbReference type="ARBA" id="ARBA00023605"/>
    </source>
</evidence>
<organism evidence="11 12">
    <name type="scientific">Hypsibius exemplaris</name>
    <name type="common">Freshwater tardigrade</name>
    <dbReference type="NCBI Taxonomy" id="2072580"/>
    <lineage>
        <taxon>Eukaryota</taxon>
        <taxon>Metazoa</taxon>
        <taxon>Ecdysozoa</taxon>
        <taxon>Tardigrada</taxon>
        <taxon>Eutardigrada</taxon>
        <taxon>Parachela</taxon>
        <taxon>Hypsibioidea</taxon>
        <taxon>Hypsibiidae</taxon>
        <taxon>Hypsibius</taxon>
    </lineage>
</organism>
<dbReference type="GO" id="GO:0060271">
    <property type="term" value="P:cilium assembly"/>
    <property type="evidence" value="ECO:0007669"/>
    <property type="project" value="TreeGrafter"/>
</dbReference>
<keyword evidence="3" id="KW-0853">WD repeat</keyword>
<evidence type="ECO:0000256" key="2">
    <source>
        <dbReference type="ARBA" id="ARBA00022490"/>
    </source>
</evidence>
<keyword evidence="4" id="KW-0677">Repeat</keyword>